<feature type="region of interest" description="Disordered" evidence="1">
    <location>
        <begin position="175"/>
        <end position="210"/>
    </location>
</feature>
<keyword evidence="5" id="KW-1185">Reference proteome</keyword>
<evidence type="ECO:0000313" key="5">
    <source>
        <dbReference type="Proteomes" id="UP000765509"/>
    </source>
</evidence>
<proteinExistence type="predicted"/>
<feature type="transmembrane region" description="Helical" evidence="2">
    <location>
        <begin position="135"/>
        <end position="159"/>
    </location>
</feature>
<reference evidence="4" key="1">
    <citation type="submission" date="2021-03" db="EMBL/GenBank/DDBJ databases">
        <title>Draft genome sequence of rust myrtle Austropuccinia psidii MF-1, a brazilian biotype.</title>
        <authorList>
            <person name="Quecine M.C."/>
            <person name="Pachon D.M.R."/>
            <person name="Bonatelli M.L."/>
            <person name="Correr F.H."/>
            <person name="Franceschini L.M."/>
            <person name="Leite T.F."/>
            <person name="Margarido G.R.A."/>
            <person name="Almeida C.A."/>
            <person name="Ferrarezi J.A."/>
            <person name="Labate C.A."/>
        </authorList>
    </citation>
    <scope>NUCLEOTIDE SEQUENCE</scope>
    <source>
        <strain evidence="4">MF-1</strain>
    </source>
</reference>
<evidence type="ECO:0000256" key="1">
    <source>
        <dbReference type="SAM" id="MobiDB-lite"/>
    </source>
</evidence>
<evidence type="ECO:0000256" key="3">
    <source>
        <dbReference type="SAM" id="SignalP"/>
    </source>
</evidence>
<dbReference type="EMBL" id="AVOT02009671">
    <property type="protein sequence ID" value="MBW0488583.1"/>
    <property type="molecule type" value="Genomic_DNA"/>
</dbReference>
<evidence type="ECO:0000313" key="4">
    <source>
        <dbReference type="EMBL" id="MBW0488583.1"/>
    </source>
</evidence>
<dbReference type="Proteomes" id="UP000765509">
    <property type="component" value="Unassembled WGS sequence"/>
</dbReference>
<gene>
    <name evidence="4" type="ORF">O181_028298</name>
</gene>
<sequence>MLISMLMLMLHTAHCTLPPHQSSDFRRSIQILVVSHRLRPFRPFCAIDNLPNSIGYLKLKIDFVGRRSCATYSSCSCLLIVSSLESRSRDPSAVIGSINIRQLKRVCAGPSSLPHHSPNPLFRRAISQKLVISSAVFYTICVLISLTLVILAIIIFLLIESRRLDRQLVQAFRTARGTQSSHPHRPSQLPQPPPPPSILRHAPTHPASSFPSVSYLGFPTH</sequence>
<keyword evidence="3" id="KW-0732">Signal</keyword>
<keyword evidence="2" id="KW-0472">Membrane</keyword>
<keyword evidence="2" id="KW-0812">Transmembrane</keyword>
<protein>
    <submittedName>
        <fullName evidence="4">Uncharacterized protein</fullName>
    </submittedName>
</protein>
<comment type="caution">
    <text evidence="4">The sequence shown here is derived from an EMBL/GenBank/DDBJ whole genome shotgun (WGS) entry which is preliminary data.</text>
</comment>
<dbReference type="AlphaFoldDB" id="A0A9Q3CR92"/>
<feature type="non-terminal residue" evidence="4">
    <location>
        <position position="1"/>
    </location>
</feature>
<feature type="chain" id="PRO_5040140522" evidence="3">
    <location>
        <begin position="16"/>
        <end position="221"/>
    </location>
</feature>
<keyword evidence="2" id="KW-1133">Transmembrane helix</keyword>
<organism evidence="4 5">
    <name type="scientific">Austropuccinia psidii MF-1</name>
    <dbReference type="NCBI Taxonomy" id="1389203"/>
    <lineage>
        <taxon>Eukaryota</taxon>
        <taxon>Fungi</taxon>
        <taxon>Dikarya</taxon>
        <taxon>Basidiomycota</taxon>
        <taxon>Pucciniomycotina</taxon>
        <taxon>Pucciniomycetes</taxon>
        <taxon>Pucciniales</taxon>
        <taxon>Sphaerophragmiaceae</taxon>
        <taxon>Austropuccinia</taxon>
    </lineage>
</organism>
<name>A0A9Q3CR92_9BASI</name>
<accession>A0A9Q3CR92</accession>
<feature type="signal peptide" evidence="3">
    <location>
        <begin position="1"/>
        <end position="15"/>
    </location>
</feature>
<evidence type="ECO:0000256" key="2">
    <source>
        <dbReference type="SAM" id="Phobius"/>
    </source>
</evidence>